<accession>A0A423FHV6</accession>
<name>A0A423FHV6_9PSED</name>
<comment type="caution">
    <text evidence="1">The sequence shown here is derived from an EMBL/GenBank/DDBJ whole genome shotgun (WGS) entry which is preliminary data.</text>
</comment>
<proteinExistence type="predicted"/>
<dbReference type="Proteomes" id="UP000284656">
    <property type="component" value="Unassembled WGS sequence"/>
</dbReference>
<reference evidence="1 2" key="1">
    <citation type="submission" date="2016-10" db="EMBL/GenBank/DDBJ databases">
        <title>Comparative genome analysis of multiple Pseudomonas spp. focuses on biocontrol and plant growth promoting traits.</title>
        <authorList>
            <person name="Tao X.-Y."/>
            <person name="Taylor C.G."/>
        </authorList>
    </citation>
    <scope>NUCLEOTIDE SEQUENCE [LARGE SCALE GENOMIC DNA]</scope>
    <source>
        <strain evidence="1 2">29G9</strain>
    </source>
</reference>
<dbReference type="AlphaFoldDB" id="A0A423FHV6"/>
<evidence type="ECO:0000313" key="2">
    <source>
        <dbReference type="Proteomes" id="UP000284656"/>
    </source>
</evidence>
<evidence type="ECO:0000313" key="1">
    <source>
        <dbReference type="EMBL" id="ROM57457.1"/>
    </source>
</evidence>
<protein>
    <submittedName>
        <fullName evidence="1">Uncharacterized protein</fullName>
    </submittedName>
</protein>
<gene>
    <name evidence="1" type="ORF">BK648_01375</name>
</gene>
<organism evidence="1 2">
    <name type="scientific">Pseudomonas poae</name>
    <dbReference type="NCBI Taxonomy" id="200451"/>
    <lineage>
        <taxon>Bacteria</taxon>
        <taxon>Pseudomonadati</taxon>
        <taxon>Pseudomonadota</taxon>
        <taxon>Gammaproteobacteria</taxon>
        <taxon>Pseudomonadales</taxon>
        <taxon>Pseudomonadaceae</taxon>
        <taxon>Pseudomonas</taxon>
    </lineage>
</organism>
<dbReference type="EMBL" id="MOAY01000019">
    <property type="protein sequence ID" value="ROM57457.1"/>
    <property type="molecule type" value="Genomic_DNA"/>
</dbReference>
<sequence length="61" mass="6620">MSINNVSQLASGIGGVSNDELKEATDLLQKEKNAQNIKQTIDGIRIDYGNKVMQQIGMARA</sequence>
<dbReference type="RefSeq" id="WP_123714462.1">
    <property type="nucleotide sequence ID" value="NZ_MOAY01000019.1"/>
</dbReference>